<gene>
    <name evidence="1" type="ORF">CSKR_105185</name>
</gene>
<dbReference type="EMBL" id="NIRI02000056">
    <property type="protein sequence ID" value="KAG5442867.1"/>
    <property type="molecule type" value="Genomic_DNA"/>
</dbReference>
<protein>
    <submittedName>
        <fullName evidence="1">Uncharacterized protein</fullName>
    </submittedName>
</protein>
<evidence type="ECO:0000313" key="1">
    <source>
        <dbReference type="EMBL" id="KAG5442867.1"/>
    </source>
</evidence>
<dbReference type="AlphaFoldDB" id="A0A3R7GDF7"/>
<organism evidence="1 2">
    <name type="scientific">Clonorchis sinensis</name>
    <name type="common">Chinese liver fluke</name>
    <dbReference type="NCBI Taxonomy" id="79923"/>
    <lineage>
        <taxon>Eukaryota</taxon>
        <taxon>Metazoa</taxon>
        <taxon>Spiralia</taxon>
        <taxon>Lophotrochozoa</taxon>
        <taxon>Platyhelminthes</taxon>
        <taxon>Trematoda</taxon>
        <taxon>Digenea</taxon>
        <taxon>Opisthorchiida</taxon>
        <taxon>Opisthorchiata</taxon>
        <taxon>Opisthorchiidae</taxon>
        <taxon>Clonorchis</taxon>
    </lineage>
</organism>
<name>A0A3R7GDF7_CLOSI</name>
<keyword evidence="2" id="KW-1185">Reference proteome</keyword>
<reference evidence="1 2" key="2">
    <citation type="journal article" date="2021" name="Genomics">
        <title>High-quality reference genome for Clonorchis sinensis.</title>
        <authorList>
            <person name="Young N.D."/>
            <person name="Stroehlein A.J."/>
            <person name="Kinkar L."/>
            <person name="Wang T."/>
            <person name="Sohn W.M."/>
            <person name="Chang B.C.H."/>
            <person name="Kaur P."/>
            <person name="Weisz D."/>
            <person name="Dudchenko O."/>
            <person name="Aiden E.L."/>
            <person name="Korhonen P.K."/>
            <person name="Gasser R.B."/>
        </authorList>
    </citation>
    <scope>NUCLEOTIDE SEQUENCE [LARGE SCALE GENOMIC DNA]</scope>
    <source>
        <strain evidence="1">Cs-k2</strain>
    </source>
</reference>
<accession>A0A3R7GDF7</accession>
<proteinExistence type="predicted"/>
<evidence type="ECO:0000313" key="2">
    <source>
        <dbReference type="Proteomes" id="UP000286415"/>
    </source>
</evidence>
<dbReference type="InParanoid" id="A0A3R7GDF7"/>
<comment type="caution">
    <text evidence="1">The sequence shown here is derived from an EMBL/GenBank/DDBJ whole genome shotgun (WGS) entry which is preliminary data.</text>
</comment>
<reference evidence="1 2" key="1">
    <citation type="journal article" date="2018" name="Biotechnol. Adv.">
        <title>Improved genomic resources and new bioinformatic workflow for the carcinogenic parasite Clonorchis sinensis: Biotechnological implications.</title>
        <authorList>
            <person name="Wang D."/>
            <person name="Korhonen P.K."/>
            <person name="Gasser R.B."/>
            <person name="Young N.D."/>
        </authorList>
    </citation>
    <scope>NUCLEOTIDE SEQUENCE [LARGE SCALE GENOMIC DNA]</scope>
    <source>
        <strain evidence="1">Cs-k2</strain>
    </source>
</reference>
<dbReference type="Proteomes" id="UP000286415">
    <property type="component" value="Unassembled WGS sequence"/>
</dbReference>
<sequence>MSVNTDVAAFDDDIQLTNCKAVTPFRCLAAMPPEGSTRSGIMPSCPSLDMGSREAKVGFEPRTFAISSRDQVCQVCDSYNAKTIGSHSGIHFELLHALVYYTNTLWISFWVPRAQWASYRIWDDIWVSVLRFSLRQCNPLGEDPKGELAQWLERELTNQKLRRSNPTSAPRLSCLGVGSLAVSKPSCFFRVKSQLGTGRVLQLDDFDVLLRKTFRCNTFLGAWENPM</sequence>
<dbReference type="OrthoDB" id="1906282at2759"/>